<feature type="domain" description="NADH:ubiquinone oxidoreductase intermediate-associated protein 30" evidence="2">
    <location>
        <begin position="17"/>
        <end position="158"/>
    </location>
</feature>
<dbReference type="InterPro" id="IPR039131">
    <property type="entry name" value="NDUFAF1"/>
</dbReference>
<dbReference type="Proteomes" id="UP000268016">
    <property type="component" value="Unassembled WGS sequence"/>
</dbReference>
<dbReference type="Pfam" id="PF08547">
    <property type="entry name" value="CIA30"/>
    <property type="match status" value="1"/>
</dbReference>
<dbReference type="PANTHER" id="PTHR13194">
    <property type="entry name" value="COMPLEX I INTERMEDIATE-ASSOCIATED PROTEIN 30"/>
    <property type="match status" value="1"/>
</dbReference>
<keyword evidence="4" id="KW-1185">Reference proteome</keyword>
<dbReference type="RefSeq" id="WP_123644014.1">
    <property type="nucleotide sequence ID" value="NZ_ML119093.1"/>
</dbReference>
<comment type="caution">
    <text evidence="3">The sequence shown here is derived from an EMBL/GenBank/DDBJ whole genome shotgun (WGS) entry which is preliminary data.</text>
</comment>
<proteinExistence type="inferred from homology"/>
<dbReference type="AlphaFoldDB" id="A0A3N2QLC4"/>
<dbReference type="PANTHER" id="PTHR13194:SF19">
    <property type="entry name" value="NAD(P)-BINDING ROSSMANN-FOLD SUPERFAMILY PROTEIN"/>
    <property type="match status" value="1"/>
</dbReference>
<dbReference type="SUPFAM" id="SSF49785">
    <property type="entry name" value="Galactose-binding domain-like"/>
    <property type="match status" value="1"/>
</dbReference>
<sequence length="171" mass="18611">MGAAEVIDDFAAPFPRAATRTDWAMVSDRVMGGVSSGRLDPLEGERRGMRLRGEVSLENNGGFVQAALDLAPGDRSVDAAGWAGIALVVRGNGERYNLHLRTEDIRRPWESYRASFVAGADWAEVRLPFAGVEPHRTAAPFDPARLRRIGLVAIGREFGADLSVADLRFYA</sequence>
<evidence type="ECO:0000259" key="2">
    <source>
        <dbReference type="Pfam" id="PF08547"/>
    </source>
</evidence>
<dbReference type="InterPro" id="IPR013857">
    <property type="entry name" value="NADH-UbQ_OxRdtase-assoc_prot30"/>
</dbReference>
<evidence type="ECO:0000313" key="3">
    <source>
        <dbReference type="EMBL" id="ROT95865.1"/>
    </source>
</evidence>
<comment type="similarity">
    <text evidence="1">Belongs to the CIA30 family.</text>
</comment>
<organism evidence="3 4">
    <name type="scientific">Histidinibacterium lentulum</name>
    <dbReference type="NCBI Taxonomy" id="2480588"/>
    <lineage>
        <taxon>Bacteria</taxon>
        <taxon>Pseudomonadati</taxon>
        <taxon>Pseudomonadota</taxon>
        <taxon>Alphaproteobacteria</taxon>
        <taxon>Rhodobacterales</taxon>
        <taxon>Paracoccaceae</taxon>
        <taxon>Histidinibacterium</taxon>
    </lineage>
</organism>
<name>A0A3N2QLC4_9RHOB</name>
<evidence type="ECO:0000256" key="1">
    <source>
        <dbReference type="ARBA" id="ARBA00007884"/>
    </source>
</evidence>
<protein>
    <submittedName>
        <fullName evidence="3">CIA30 family protein</fullName>
    </submittedName>
</protein>
<accession>A0A3N2QLC4</accession>
<dbReference type="OrthoDB" id="442188at2"/>
<gene>
    <name evidence="3" type="ORF">EAT49_19590</name>
</gene>
<dbReference type="InterPro" id="IPR008979">
    <property type="entry name" value="Galactose-bd-like_sf"/>
</dbReference>
<evidence type="ECO:0000313" key="4">
    <source>
        <dbReference type="Proteomes" id="UP000268016"/>
    </source>
</evidence>
<dbReference type="EMBL" id="RDRB01000014">
    <property type="protein sequence ID" value="ROT95865.1"/>
    <property type="molecule type" value="Genomic_DNA"/>
</dbReference>
<reference evidence="3 4" key="1">
    <citation type="submission" date="2018-10" db="EMBL/GenBank/DDBJ databases">
        <title>Histidinibacterium lentulum gen. nov., sp. nov., a marine bacterium from the culture broth of Picochlorum sp. 122.</title>
        <authorList>
            <person name="Wang G."/>
        </authorList>
    </citation>
    <scope>NUCLEOTIDE SEQUENCE [LARGE SCALE GENOMIC DNA]</scope>
    <source>
        <strain evidence="3 4">B17</strain>
    </source>
</reference>